<dbReference type="Pfam" id="PF01613">
    <property type="entry name" value="Flavin_Reduct"/>
    <property type="match status" value="1"/>
</dbReference>
<dbReference type="Gene3D" id="2.30.110.10">
    <property type="entry name" value="Electron Transport, Fmn-binding Protein, Chain A"/>
    <property type="match status" value="1"/>
</dbReference>
<comment type="cofactor">
    <cofactor evidence="1">
        <name>FMN</name>
        <dbReference type="ChEBI" id="CHEBI:58210"/>
    </cofactor>
</comment>
<dbReference type="Proteomes" id="UP000070560">
    <property type="component" value="Chromosome"/>
</dbReference>
<dbReference type="PANTHER" id="PTHR43567">
    <property type="entry name" value="FLAVOREDOXIN-RELATED-RELATED"/>
    <property type="match status" value="1"/>
</dbReference>
<dbReference type="AlphaFoldDB" id="A0A7U4QIZ0"/>
<keyword evidence="6" id="KW-1185">Reference proteome</keyword>
<reference evidence="5 6" key="1">
    <citation type="submission" date="2015-10" db="EMBL/GenBank/DDBJ databases">
        <title>Candidatus Desulfofervidus auxilii, a hydrogenotrophic sulfate-reducing bacterium involved in the thermophilic anaerobic oxidation of methane.</title>
        <authorList>
            <person name="Krukenberg V."/>
            <person name="Richter M."/>
            <person name="Wegener G."/>
        </authorList>
    </citation>
    <scope>NUCLEOTIDE SEQUENCE [LARGE SCALE GENOMIC DNA]</scope>
    <source>
        <strain evidence="5 6">HS1</strain>
    </source>
</reference>
<dbReference type="GO" id="GO:0016646">
    <property type="term" value="F:oxidoreductase activity, acting on the CH-NH group of donors, NAD or NADP as acceptor"/>
    <property type="evidence" value="ECO:0007669"/>
    <property type="project" value="UniProtKB-ARBA"/>
</dbReference>
<protein>
    <submittedName>
        <fullName evidence="5">Flavin reductase-like, FMN-binding domain protein</fullName>
    </submittedName>
</protein>
<dbReference type="KEGG" id="daw:HS1_000406"/>
<name>A0A7U4QIZ0_DESA2</name>
<dbReference type="InterPro" id="IPR012349">
    <property type="entry name" value="Split_barrel_FMN-bd"/>
</dbReference>
<dbReference type="InterPro" id="IPR052174">
    <property type="entry name" value="Flavoredoxin"/>
</dbReference>
<comment type="similarity">
    <text evidence="3">Belongs to the flavoredoxin family.</text>
</comment>
<evidence type="ECO:0000313" key="5">
    <source>
        <dbReference type="EMBL" id="AMM40212.1"/>
    </source>
</evidence>
<evidence type="ECO:0000256" key="1">
    <source>
        <dbReference type="ARBA" id="ARBA00001917"/>
    </source>
</evidence>
<sequence>MRKIDKPIKHIYKCGIDNMITLITTRVDNKNFVMTSSTVAEVSHSPPILVVSISPERYTHDKIIKRGAFAVNILSIKQKTLAKICGGCSGRNVDKFEKYKIPYHISKGGLPFIEGCFANIGCKLIATHRYGDHTIFVGEMFEAEVYGERTTRHLLLSDMKHPLPSWLYNFLRKIPILHKLKRTLKL</sequence>
<evidence type="ECO:0000313" key="6">
    <source>
        <dbReference type="Proteomes" id="UP000070560"/>
    </source>
</evidence>
<evidence type="ECO:0000259" key="4">
    <source>
        <dbReference type="SMART" id="SM00903"/>
    </source>
</evidence>
<organism evidence="5 6">
    <name type="scientific">Desulfofervidus auxilii</name>
    <dbReference type="NCBI Taxonomy" id="1621989"/>
    <lineage>
        <taxon>Bacteria</taxon>
        <taxon>Pseudomonadati</taxon>
        <taxon>Thermodesulfobacteriota</taxon>
        <taxon>Candidatus Desulfofervidia</taxon>
        <taxon>Candidatus Desulfofervidales</taxon>
        <taxon>Candidatus Desulfofervidaceae</taxon>
        <taxon>Candidatus Desulfofervidus</taxon>
    </lineage>
</organism>
<evidence type="ECO:0000256" key="2">
    <source>
        <dbReference type="ARBA" id="ARBA00022630"/>
    </source>
</evidence>
<gene>
    <name evidence="5" type="ORF">HS1_000406</name>
</gene>
<accession>A0A7U4QIZ0</accession>
<dbReference type="EMBL" id="CP013015">
    <property type="protein sequence ID" value="AMM40212.1"/>
    <property type="molecule type" value="Genomic_DNA"/>
</dbReference>
<keyword evidence="2" id="KW-0285">Flavoprotein</keyword>
<dbReference type="InterPro" id="IPR002563">
    <property type="entry name" value="Flavin_Rdtase-like_dom"/>
</dbReference>
<feature type="domain" description="Flavin reductase like" evidence="4">
    <location>
        <begin position="19"/>
        <end position="155"/>
    </location>
</feature>
<evidence type="ECO:0000256" key="3">
    <source>
        <dbReference type="ARBA" id="ARBA00038054"/>
    </source>
</evidence>
<dbReference type="PANTHER" id="PTHR43567:SF1">
    <property type="entry name" value="FLAVOREDOXIN"/>
    <property type="match status" value="1"/>
</dbReference>
<dbReference type="OrthoDB" id="9794638at2"/>
<dbReference type="RefSeq" id="WP_066060506.1">
    <property type="nucleotide sequence ID" value="NZ_CP013015.1"/>
</dbReference>
<dbReference type="GO" id="GO:0010181">
    <property type="term" value="F:FMN binding"/>
    <property type="evidence" value="ECO:0007669"/>
    <property type="project" value="InterPro"/>
</dbReference>
<dbReference type="SUPFAM" id="SSF50475">
    <property type="entry name" value="FMN-binding split barrel"/>
    <property type="match status" value="1"/>
</dbReference>
<dbReference type="SMART" id="SM00903">
    <property type="entry name" value="Flavin_Reduct"/>
    <property type="match status" value="1"/>
</dbReference>
<proteinExistence type="inferred from homology"/>